<dbReference type="EMBL" id="MCIA01000023">
    <property type="protein sequence ID" value="RKD31076.1"/>
    <property type="molecule type" value="Genomic_DNA"/>
</dbReference>
<keyword evidence="2" id="KW-0378">Hydrolase</keyword>
<sequence length="386" mass="44142">MIGEKMKKYNCIVVFNSNKDKILFCKRVKNPYKGLYNFVGGKIEADESSINAAYRELQEETGISRSHITLHRLMDITYYYQDLILEFFVGQLREDMKLVQEINPIQWLPLTEHFTDESRFAGEQNIGHIVNVALKYPLSQEAWDNLNNGSLCIGVDGCKGGWIAAVYDHGHLQIERYHVIEEIIERYPHFNDFLIDMVIGFPSNQGHIRPDTTARSLIPGRTSTIFAVPSRQAVYMNTEAEQIEANKRILEKGLAKQTMAIMAKMRELDIFLNANPQYKNVIKESHPEVCFARLNGTVVMSKKVEFDGMSERVHILKKYIPDLEINFILTKAKELKCKADDIVDAICLAVTANLNDQGNGDSIPAEPMYDDNGLMMRMVIPEIKRE</sequence>
<comment type="caution">
    <text evidence="4">The sequence shown here is derived from an EMBL/GenBank/DDBJ whole genome shotgun (WGS) entry which is preliminary data.</text>
</comment>
<organism evidence="4 5">
    <name type="scientific">Lacrimispora algidixylanolytica</name>
    <dbReference type="NCBI Taxonomy" id="94868"/>
    <lineage>
        <taxon>Bacteria</taxon>
        <taxon>Bacillati</taxon>
        <taxon>Bacillota</taxon>
        <taxon>Clostridia</taxon>
        <taxon>Lachnospirales</taxon>
        <taxon>Lachnospiraceae</taxon>
        <taxon>Lacrimispora</taxon>
    </lineage>
</organism>
<name>A0A419T0V2_9FIRM</name>
<evidence type="ECO:0000313" key="5">
    <source>
        <dbReference type="Proteomes" id="UP000284277"/>
    </source>
</evidence>
<dbReference type="PANTHER" id="PTHR43736:SF1">
    <property type="entry name" value="DIHYDRONEOPTERIN TRIPHOSPHATE DIPHOSPHATASE"/>
    <property type="match status" value="1"/>
</dbReference>
<dbReference type="InterPro" id="IPR020084">
    <property type="entry name" value="NUDIX_hydrolase_CS"/>
</dbReference>
<proteinExistence type="inferred from homology"/>
<comment type="similarity">
    <text evidence="1">Belongs to the Nudix hydrolase family.</text>
</comment>
<dbReference type="AlphaFoldDB" id="A0A419T0V2"/>
<dbReference type="PROSITE" id="PS51462">
    <property type="entry name" value="NUDIX"/>
    <property type="match status" value="1"/>
</dbReference>
<accession>A0A419T0V2</accession>
<dbReference type="Gene3D" id="3.90.79.10">
    <property type="entry name" value="Nucleoside Triphosphate Pyrophosphohydrolase"/>
    <property type="match status" value="1"/>
</dbReference>
<protein>
    <recommendedName>
        <fullName evidence="3">Nudix hydrolase domain-containing protein</fullName>
    </recommendedName>
</protein>
<evidence type="ECO:0000313" key="4">
    <source>
        <dbReference type="EMBL" id="RKD31076.1"/>
    </source>
</evidence>
<keyword evidence="5" id="KW-1185">Reference proteome</keyword>
<dbReference type="GO" id="GO:0016787">
    <property type="term" value="F:hydrolase activity"/>
    <property type="evidence" value="ECO:0007669"/>
    <property type="project" value="UniProtKB-KW"/>
</dbReference>
<reference evidence="4 5" key="1">
    <citation type="submission" date="2016-08" db="EMBL/GenBank/DDBJ databases">
        <title>A new outlook on sporulation: Clostridium algidixylanolyticum.</title>
        <authorList>
            <person name="Poppleton D.I."/>
            <person name="Gribaldo S."/>
        </authorList>
    </citation>
    <scope>NUCLEOTIDE SEQUENCE [LARGE SCALE GENOMIC DNA]</scope>
    <source>
        <strain evidence="4 5">SPL73</strain>
    </source>
</reference>
<dbReference type="InterPro" id="IPR000086">
    <property type="entry name" value="NUDIX_hydrolase_dom"/>
</dbReference>
<dbReference type="PANTHER" id="PTHR43736">
    <property type="entry name" value="ADP-RIBOSE PYROPHOSPHATASE"/>
    <property type="match status" value="1"/>
</dbReference>
<dbReference type="InterPro" id="IPR007362">
    <property type="entry name" value="DUF429"/>
</dbReference>
<dbReference type="Proteomes" id="UP000284277">
    <property type="component" value="Unassembled WGS sequence"/>
</dbReference>
<evidence type="ECO:0000256" key="2">
    <source>
        <dbReference type="ARBA" id="ARBA00022801"/>
    </source>
</evidence>
<feature type="domain" description="Nudix hydrolase" evidence="3">
    <location>
        <begin position="5"/>
        <end position="130"/>
    </location>
</feature>
<dbReference type="Pfam" id="PF00293">
    <property type="entry name" value="NUDIX"/>
    <property type="match status" value="1"/>
</dbReference>
<dbReference type="Pfam" id="PF04250">
    <property type="entry name" value="DUF429"/>
    <property type="match status" value="1"/>
</dbReference>
<gene>
    <name evidence="4" type="ORF">BET01_04265</name>
</gene>
<evidence type="ECO:0000259" key="3">
    <source>
        <dbReference type="PROSITE" id="PS51462"/>
    </source>
</evidence>
<dbReference type="PROSITE" id="PS00893">
    <property type="entry name" value="NUDIX_BOX"/>
    <property type="match status" value="1"/>
</dbReference>
<dbReference type="SUPFAM" id="SSF55811">
    <property type="entry name" value="Nudix"/>
    <property type="match status" value="1"/>
</dbReference>
<dbReference type="InterPro" id="IPR015797">
    <property type="entry name" value="NUDIX_hydrolase-like_dom_sf"/>
</dbReference>
<evidence type="ECO:0000256" key="1">
    <source>
        <dbReference type="ARBA" id="ARBA00005582"/>
    </source>
</evidence>